<proteinExistence type="predicted"/>
<keyword evidence="2" id="KW-1185">Reference proteome</keyword>
<dbReference type="Proteomes" id="UP000036106">
    <property type="component" value="Chromosome"/>
</dbReference>
<evidence type="ECO:0000313" key="1">
    <source>
        <dbReference type="EMBL" id="AKP67159.1"/>
    </source>
</evidence>
<dbReference type="AlphaFoldDB" id="A0A0H4QFH0"/>
<reference evidence="2" key="1">
    <citation type="submission" date="2015-07" db="EMBL/GenBank/DDBJ databases">
        <title>Lactobacillus ginsenosidimutans/EMML 3141/ whole genome sequencing.</title>
        <authorList>
            <person name="Kim M.K."/>
            <person name="Im W.-T."/>
            <person name="Srinivasan S."/>
            <person name="Lee J.-J."/>
        </authorList>
    </citation>
    <scope>NUCLEOTIDE SEQUENCE [LARGE SCALE GENOMIC DNA]</scope>
    <source>
        <strain evidence="2">EMML 3041</strain>
    </source>
</reference>
<dbReference type="PATRIC" id="fig|1007676.4.peg.1222"/>
<evidence type="ECO:0000313" key="2">
    <source>
        <dbReference type="Proteomes" id="UP000036106"/>
    </source>
</evidence>
<organism evidence="1 2">
    <name type="scientific">Companilactobacillus ginsenosidimutans</name>
    <dbReference type="NCBI Taxonomy" id="1007676"/>
    <lineage>
        <taxon>Bacteria</taxon>
        <taxon>Bacillati</taxon>
        <taxon>Bacillota</taxon>
        <taxon>Bacilli</taxon>
        <taxon>Lactobacillales</taxon>
        <taxon>Lactobacillaceae</taxon>
        <taxon>Companilactobacillus</taxon>
    </lineage>
</organism>
<dbReference type="KEGG" id="lgn:ABM34_06160"/>
<sequence>MQFSVWAFAFPLQSGQPYHQTRNNPQKWKSAPPRTNIQALALKPNTNKKPKTVNRFAIG</sequence>
<dbReference type="EMBL" id="CP012034">
    <property type="protein sequence ID" value="AKP67159.1"/>
    <property type="molecule type" value="Genomic_DNA"/>
</dbReference>
<protein>
    <submittedName>
        <fullName evidence="1">Uncharacterized protein</fullName>
    </submittedName>
</protein>
<name>A0A0H4QFH0_9LACO</name>
<dbReference type="STRING" id="1007676.ABM34_06160"/>
<gene>
    <name evidence="1" type="ORF">ABM34_06160</name>
</gene>
<accession>A0A0H4QFH0</accession>